<dbReference type="InterPro" id="IPR019362">
    <property type="entry name" value="MMADHC"/>
</dbReference>
<dbReference type="GO" id="GO:0009235">
    <property type="term" value="P:cobalamin metabolic process"/>
    <property type="evidence" value="ECO:0007669"/>
    <property type="project" value="InterPro"/>
</dbReference>
<reference evidence="1 2" key="1">
    <citation type="submission" date="2023-10" db="EMBL/GenBank/DDBJ databases">
        <title>Genomes of two closely related lineages of the louse Polyplax serrata with different host specificities.</title>
        <authorList>
            <person name="Martinu J."/>
            <person name="Tarabai H."/>
            <person name="Stefka J."/>
            <person name="Hypsa V."/>
        </authorList>
    </citation>
    <scope>NUCLEOTIDE SEQUENCE [LARGE SCALE GENOMIC DNA]</scope>
    <source>
        <strain evidence="1">HR10_N</strain>
    </source>
</reference>
<dbReference type="Proteomes" id="UP001372834">
    <property type="component" value="Unassembled WGS sequence"/>
</dbReference>
<evidence type="ECO:0000313" key="1">
    <source>
        <dbReference type="EMBL" id="KAK6643856.1"/>
    </source>
</evidence>
<dbReference type="EMBL" id="JAWJWE010000001">
    <property type="protein sequence ID" value="KAK6643856.1"/>
    <property type="molecule type" value="Genomic_DNA"/>
</dbReference>
<sequence length="254" mass="28725">MLPSRKLLCLRSNSCKQLAFVAAYSRKSDSKNQGPYKIVKSNDVIDDVLDTRFGSIPNWELLAPKGYRFLLPGCLGPAWHEAGSMVPIETFNRASSKIAKVDLNLLECTAQQCPVLLRKGVLELFSNNEIYTSQQLTVVTLTEKKDLSRSKADIEPEHSAKTFVWVAQEICIKLKSSGYWADFINPFSGRPYLSPYHKPTLYETDERFRCLGFEIKKSGNCKVIQIRGDKQFTGSLFTNAPADTQFFYDILSED</sequence>
<dbReference type="GO" id="GO:0005739">
    <property type="term" value="C:mitochondrion"/>
    <property type="evidence" value="ECO:0007669"/>
    <property type="project" value="TreeGrafter"/>
</dbReference>
<evidence type="ECO:0000313" key="2">
    <source>
        <dbReference type="Proteomes" id="UP001372834"/>
    </source>
</evidence>
<accession>A0AAN8XPU2</accession>
<dbReference type="AlphaFoldDB" id="A0AAN8XPU2"/>
<proteinExistence type="predicted"/>
<protein>
    <recommendedName>
        <fullName evidence="3">Methylmalonic aciduria and homocystinuria type D homolog, mitochondrial</fullName>
    </recommendedName>
</protein>
<evidence type="ECO:0008006" key="3">
    <source>
        <dbReference type="Google" id="ProtNLM"/>
    </source>
</evidence>
<comment type="caution">
    <text evidence="1">The sequence shown here is derived from an EMBL/GenBank/DDBJ whole genome shotgun (WGS) entry which is preliminary data.</text>
</comment>
<gene>
    <name evidence="1" type="ORF">RUM43_000119</name>
</gene>
<dbReference type="PANTHER" id="PTHR13192:SF3">
    <property type="entry name" value="COBALAMIN TRAFFICKING PROTEIN CBLD"/>
    <property type="match status" value="1"/>
</dbReference>
<name>A0AAN8XPU2_POLSC</name>
<dbReference type="PANTHER" id="PTHR13192">
    <property type="entry name" value="MY011 PROTEIN"/>
    <property type="match status" value="1"/>
</dbReference>
<dbReference type="Pfam" id="PF10229">
    <property type="entry name" value="MMADHC"/>
    <property type="match status" value="1"/>
</dbReference>
<organism evidence="1 2">
    <name type="scientific">Polyplax serrata</name>
    <name type="common">Common mouse louse</name>
    <dbReference type="NCBI Taxonomy" id="468196"/>
    <lineage>
        <taxon>Eukaryota</taxon>
        <taxon>Metazoa</taxon>
        <taxon>Ecdysozoa</taxon>
        <taxon>Arthropoda</taxon>
        <taxon>Hexapoda</taxon>
        <taxon>Insecta</taxon>
        <taxon>Pterygota</taxon>
        <taxon>Neoptera</taxon>
        <taxon>Paraneoptera</taxon>
        <taxon>Psocodea</taxon>
        <taxon>Troctomorpha</taxon>
        <taxon>Phthiraptera</taxon>
        <taxon>Anoplura</taxon>
        <taxon>Polyplacidae</taxon>
        <taxon>Polyplax</taxon>
    </lineage>
</organism>